<dbReference type="InterPro" id="IPR045931">
    <property type="entry name" value="DUF6350"/>
</dbReference>
<organism evidence="3 4">
    <name type="scientific">Pseudonocardia xinjiangensis</name>
    <dbReference type="NCBI Taxonomy" id="75289"/>
    <lineage>
        <taxon>Bacteria</taxon>
        <taxon>Bacillati</taxon>
        <taxon>Actinomycetota</taxon>
        <taxon>Actinomycetes</taxon>
        <taxon>Pseudonocardiales</taxon>
        <taxon>Pseudonocardiaceae</taxon>
        <taxon>Pseudonocardia</taxon>
    </lineage>
</organism>
<feature type="transmembrane region" description="Helical" evidence="2">
    <location>
        <begin position="366"/>
        <end position="390"/>
    </location>
</feature>
<feature type="compositionally biased region" description="Basic and acidic residues" evidence="1">
    <location>
        <begin position="566"/>
        <end position="585"/>
    </location>
</feature>
<feature type="region of interest" description="Disordered" evidence="1">
    <location>
        <begin position="1"/>
        <end position="23"/>
    </location>
</feature>
<feature type="transmembrane region" description="Helical" evidence="2">
    <location>
        <begin position="94"/>
        <end position="116"/>
    </location>
</feature>
<feature type="compositionally biased region" description="Acidic residues" evidence="1">
    <location>
        <begin position="10"/>
        <end position="21"/>
    </location>
</feature>
<feature type="transmembrane region" description="Helical" evidence="2">
    <location>
        <begin position="202"/>
        <end position="224"/>
    </location>
</feature>
<evidence type="ECO:0000313" key="3">
    <source>
        <dbReference type="EMBL" id="NMH80957.1"/>
    </source>
</evidence>
<comment type="caution">
    <text evidence="3">The sequence shown here is derived from an EMBL/GenBank/DDBJ whole genome shotgun (WGS) entry which is preliminary data.</text>
</comment>
<evidence type="ECO:0000256" key="1">
    <source>
        <dbReference type="SAM" id="MobiDB-lite"/>
    </source>
</evidence>
<feature type="compositionally biased region" description="Basic and acidic residues" evidence="1">
    <location>
        <begin position="617"/>
        <end position="629"/>
    </location>
</feature>
<feature type="transmembrane region" description="Helical" evidence="2">
    <location>
        <begin position="302"/>
        <end position="324"/>
    </location>
</feature>
<feature type="compositionally biased region" description="Basic and acidic residues" evidence="1">
    <location>
        <begin position="443"/>
        <end position="453"/>
    </location>
</feature>
<keyword evidence="2" id="KW-0812">Transmembrane</keyword>
<keyword evidence="2" id="KW-1133">Transmembrane helix</keyword>
<feature type="compositionally biased region" description="Basic and acidic residues" evidence="1">
    <location>
        <begin position="485"/>
        <end position="496"/>
    </location>
</feature>
<gene>
    <name evidence="3" type="ORF">HF577_28185</name>
</gene>
<feature type="transmembrane region" description="Helical" evidence="2">
    <location>
        <begin position="236"/>
        <end position="254"/>
    </location>
</feature>
<accession>A0ABX1RKS4</accession>
<reference evidence="3 4" key="1">
    <citation type="submission" date="2020-04" db="EMBL/GenBank/DDBJ databases">
        <authorList>
            <person name="Klaysubun C."/>
            <person name="Duangmal K."/>
            <person name="Lipun K."/>
        </authorList>
    </citation>
    <scope>NUCLEOTIDE SEQUENCE [LARGE SCALE GENOMIC DNA]</scope>
    <source>
        <strain evidence="3 4">JCM 11839</strain>
    </source>
</reference>
<feature type="compositionally biased region" description="Low complexity" evidence="1">
    <location>
        <begin position="400"/>
        <end position="414"/>
    </location>
</feature>
<proteinExistence type="predicted"/>
<feature type="compositionally biased region" description="Low complexity" evidence="1">
    <location>
        <begin position="463"/>
        <end position="476"/>
    </location>
</feature>
<keyword evidence="2" id="KW-0472">Membrane</keyword>
<feature type="compositionally biased region" description="Low complexity" evidence="1">
    <location>
        <begin position="555"/>
        <end position="565"/>
    </location>
</feature>
<feature type="compositionally biased region" description="Basic and acidic residues" evidence="1">
    <location>
        <begin position="646"/>
        <end position="658"/>
    </location>
</feature>
<feature type="region of interest" description="Disordered" evidence="1">
    <location>
        <begin position="400"/>
        <end position="658"/>
    </location>
</feature>
<dbReference type="Pfam" id="PF19877">
    <property type="entry name" value="DUF6350"/>
    <property type="match status" value="1"/>
</dbReference>
<feature type="transmembrane region" description="Helical" evidence="2">
    <location>
        <begin position="261"/>
        <end position="282"/>
    </location>
</feature>
<protein>
    <recommendedName>
        <fullName evidence="5">Integral membrane protein</fullName>
    </recommendedName>
</protein>
<feature type="compositionally biased region" description="Basic and acidic residues" evidence="1">
    <location>
        <begin position="542"/>
        <end position="553"/>
    </location>
</feature>
<evidence type="ECO:0008006" key="5">
    <source>
        <dbReference type="Google" id="ProtNLM"/>
    </source>
</evidence>
<feature type="transmembrane region" description="Helical" evidence="2">
    <location>
        <begin position="34"/>
        <end position="58"/>
    </location>
</feature>
<keyword evidence="4" id="KW-1185">Reference proteome</keyword>
<sequence length="658" mass="66788">MTRTLAGPDTDPDPDGSDDPSDTGAVVGLDRLRLLLAGAMGTVIVSYALLVPAAVLVIATGGGGISIDGAFAAAIPLWLAAHQIPLALGGQPLSVLPLLPTIAVAGVVVLGSGWAVRRLECRARAEAGAVVASIAGAHASVAVLGSALLPRAAEVVVTPWSAMVGGGLVAGVAATVGVLRACGWPSGWLGRFPGWFRPTLRATAMAVTGLVLVGSVVLLVGLALGVADVAAAYEELAPDFGAGLGVTLLALAYLPNAVIASLSWALGPGIAVGTGVATPLAASAGERSSFPLLAALPTSAPPVWAAVVFLLPIAVGVLAGRACLAATGAAARLRAVAATGVLTAVAVGLLAWLAGGRLGSGPFDPVRLSGLVVPAVLLWVGVPMVVVVFVRLRREEDAGAAEAEAAVPARTVAEGTAPVHGEDDASADEASGDIPTADPDAGDQDRAEQRSEDRPDEDPATPAPTTEASDQGAAESPADDEAASDGDRPDGEDHRRSGGRSADARPATSPDEHPGTGRALPQRVGPRRVPPQRTAPRRATPKRTERDRGRELSDQPPAGAGQAAREAAERAEKKRWWGKRERTEPAARAQAATPDGTVRGRVVPEQRGPRTVGELVAQREREAARRAAAEGDGAGPEAGRTGSQRRPRDTGTRRSEER</sequence>
<dbReference type="EMBL" id="JAAXKY010000123">
    <property type="protein sequence ID" value="NMH80957.1"/>
    <property type="molecule type" value="Genomic_DNA"/>
</dbReference>
<dbReference type="RefSeq" id="WP_169399002.1">
    <property type="nucleotide sequence ID" value="NZ_BAAAJH010000028.1"/>
</dbReference>
<evidence type="ECO:0000313" key="4">
    <source>
        <dbReference type="Proteomes" id="UP001296706"/>
    </source>
</evidence>
<feature type="transmembrane region" description="Helical" evidence="2">
    <location>
        <begin position="160"/>
        <end position="181"/>
    </location>
</feature>
<name>A0ABX1RKS4_9PSEU</name>
<dbReference type="Proteomes" id="UP001296706">
    <property type="component" value="Unassembled WGS sequence"/>
</dbReference>
<feature type="transmembrane region" description="Helical" evidence="2">
    <location>
        <begin position="128"/>
        <end position="148"/>
    </location>
</feature>
<feature type="transmembrane region" description="Helical" evidence="2">
    <location>
        <begin position="336"/>
        <end position="354"/>
    </location>
</feature>
<evidence type="ECO:0000256" key="2">
    <source>
        <dbReference type="SAM" id="Phobius"/>
    </source>
</evidence>